<accession>A0A4R9JHR1</accession>
<organism evidence="1 2">
    <name type="scientific">Leptospira perdikensis</name>
    <dbReference type="NCBI Taxonomy" id="2484948"/>
    <lineage>
        <taxon>Bacteria</taxon>
        <taxon>Pseudomonadati</taxon>
        <taxon>Spirochaetota</taxon>
        <taxon>Spirochaetia</taxon>
        <taxon>Leptospirales</taxon>
        <taxon>Leptospiraceae</taxon>
        <taxon>Leptospira</taxon>
    </lineage>
</organism>
<name>A0A4R9JHR1_9LEPT</name>
<protein>
    <submittedName>
        <fullName evidence="1">Uncharacterized protein</fullName>
    </submittedName>
</protein>
<dbReference type="Proteomes" id="UP000298125">
    <property type="component" value="Unassembled WGS sequence"/>
</dbReference>
<comment type="caution">
    <text evidence="1">The sequence shown here is derived from an EMBL/GenBank/DDBJ whole genome shotgun (WGS) entry which is preliminary data.</text>
</comment>
<dbReference type="OrthoDB" id="331789at2"/>
<reference evidence="1" key="1">
    <citation type="journal article" date="2019" name="PLoS Negl. Trop. Dis.">
        <title>Revisiting the worldwide diversity of Leptospira species in the environment.</title>
        <authorList>
            <person name="Vincent A.T."/>
            <person name="Schiettekatte O."/>
            <person name="Bourhy P."/>
            <person name="Veyrier F.J."/>
            <person name="Picardeau M."/>
        </authorList>
    </citation>
    <scope>NUCLEOTIDE SEQUENCE [LARGE SCALE GENOMIC DNA]</scope>
    <source>
        <strain evidence="1">201702692</strain>
    </source>
</reference>
<sequence>MPERKKPILTNVPLKPIGSGEYIVGTEKEFTIEEWKQILQGFGNYQLELQIKVNPAYRITFTEDPGLEKLKMELKQNPQIRYVEENARLEKKTKN</sequence>
<evidence type="ECO:0000313" key="2">
    <source>
        <dbReference type="Proteomes" id="UP000298125"/>
    </source>
</evidence>
<evidence type="ECO:0000313" key="1">
    <source>
        <dbReference type="EMBL" id="TGL41461.1"/>
    </source>
</evidence>
<dbReference type="EMBL" id="RQGA01000007">
    <property type="protein sequence ID" value="TGL41461.1"/>
    <property type="molecule type" value="Genomic_DNA"/>
</dbReference>
<gene>
    <name evidence="1" type="ORF">EHQ49_07800</name>
</gene>
<proteinExistence type="predicted"/>
<keyword evidence="2" id="KW-1185">Reference proteome</keyword>
<dbReference type="AlphaFoldDB" id="A0A4R9JHR1"/>
<dbReference type="RefSeq" id="WP_135578100.1">
    <property type="nucleotide sequence ID" value="NZ_RQGA01000007.1"/>
</dbReference>